<dbReference type="AlphaFoldDB" id="E3BHP6"/>
<dbReference type="Pfam" id="PF01297">
    <property type="entry name" value="ZnuA"/>
    <property type="match status" value="1"/>
</dbReference>
<reference evidence="2 3" key="1">
    <citation type="journal article" date="2012" name="Int. J. Syst. Evol. Microbiol.">
        <title>Vibrio caribbeanicus sp. nov., isolated from the marine sponge Scleritoderma cyanea.</title>
        <authorList>
            <person name="Hoffmann M."/>
            <person name="Monday S.R."/>
            <person name="Allard M.W."/>
            <person name="Strain E.A."/>
            <person name="Whittaker P."/>
            <person name="Naum M."/>
            <person name="McCarthy P.J."/>
            <person name="Lopez J.V."/>
            <person name="Fischer M."/>
            <person name="Brown E.W."/>
        </authorList>
    </citation>
    <scope>NUCLEOTIDE SEQUENCE [LARGE SCALE GENOMIC DNA]</scope>
    <source>
        <strain evidence="2 3">ATCC BAA-2122</strain>
    </source>
</reference>
<dbReference type="eggNOG" id="COG0803">
    <property type="taxonomic scope" value="Bacteria"/>
</dbReference>
<protein>
    <submittedName>
        <fullName evidence="2">ABC-type metal ion transport system component/surface adhesin</fullName>
    </submittedName>
</protein>
<gene>
    <name evidence="2" type="ORF">VIBC2010_18109</name>
</gene>
<keyword evidence="3" id="KW-1185">Reference proteome</keyword>
<dbReference type="SUPFAM" id="SSF53807">
    <property type="entry name" value="Helical backbone' metal receptor"/>
    <property type="match status" value="1"/>
</dbReference>
<name>E3BHP6_9VIBR</name>
<dbReference type="InterPro" id="IPR006127">
    <property type="entry name" value="ZnuA-like"/>
</dbReference>
<dbReference type="STRING" id="796620.VIBC2010_18109"/>
<dbReference type="Proteomes" id="UP000002943">
    <property type="component" value="Unassembled WGS sequence"/>
</dbReference>
<dbReference type="Gene3D" id="3.40.50.1980">
    <property type="entry name" value="Nitrogenase molybdenum iron protein domain"/>
    <property type="match status" value="1"/>
</dbReference>
<feature type="signal peptide" evidence="1">
    <location>
        <begin position="1"/>
        <end position="26"/>
    </location>
</feature>
<dbReference type="RefSeq" id="WP_009600522.1">
    <property type="nucleotide sequence ID" value="NZ_AEIU01000059.1"/>
</dbReference>
<dbReference type="EMBL" id="AEIU01000059">
    <property type="protein sequence ID" value="EFP97335.1"/>
    <property type="molecule type" value="Genomic_DNA"/>
</dbReference>
<proteinExistence type="predicted"/>
<evidence type="ECO:0000313" key="2">
    <source>
        <dbReference type="EMBL" id="EFP97335.1"/>
    </source>
</evidence>
<sequence length="292" mass="33453">MTKHRMKKQWLAVIASIIFFSNLTQAKDIITSLPVTYMLATQLTKGSEIQTDYLPPNRYGIERIENWYASKGTQHAKAAAKNATVAITLGAIWPQDPTYIYARQGNIHVIEVDASQAISPHAQSVAALTLNDGSISKYVWLNPTNLIRMIGITSEDLQRIFPSDAHIIRNNQQRLLLNIRDLIDQQQNEIFKRNIDSVVLFSQSLEDFASGMQLFVSGRQFKPEFEWSKEDKARLKTLFSQDKTLWVMTTRKPSKQLLTLIPEDRILVVDPIDRWGSEGIDHDNPLKRWTFK</sequence>
<dbReference type="GO" id="GO:0046872">
    <property type="term" value="F:metal ion binding"/>
    <property type="evidence" value="ECO:0007669"/>
    <property type="project" value="InterPro"/>
</dbReference>
<organism evidence="2 3">
    <name type="scientific">Vibrio caribbeanicus ATCC BAA-2122</name>
    <dbReference type="NCBI Taxonomy" id="796620"/>
    <lineage>
        <taxon>Bacteria</taxon>
        <taxon>Pseudomonadati</taxon>
        <taxon>Pseudomonadota</taxon>
        <taxon>Gammaproteobacteria</taxon>
        <taxon>Vibrionales</taxon>
        <taxon>Vibrionaceae</taxon>
        <taxon>Vibrio</taxon>
    </lineage>
</organism>
<dbReference type="GO" id="GO:0030001">
    <property type="term" value="P:metal ion transport"/>
    <property type="evidence" value="ECO:0007669"/>
    <property type="project" value="InterPro"/>
</dbReference>
<keyword evidence="1" id="KW-0732">Signal</keyword>
<evidence type="ECO:0000256" key="1">
    <source>
        <dbReference type="SAM" id="SignalP"/>
    </source>
</evidence>
<accession>E3BHP6</accession>
<evidence type="ECO:0000313" key="3">
    <source>
        <dbReference type="Proteomes" id="UP000002943"/>
    </source>
</evidence>
<comment type="caution">
    <text evidence="2">The sequence shown here is derived from an EMBL/GenBank/DDBJ whole genome shotgun (WGS) entry which is preliminary data.</text>
</comment>
<feature type="chain" id="PRO_5003166697" evidence="1">
    <location>
        <begin position="27"/>
        <end position="292"/>
    </location>
</feature>